<name>A0ABU4SHD9_9GAMM</name>
<keyword evidence="8" id="KW-0675">Receptor</keyword>
<protein>
    <submittedName>
        <fullName evidence="8">TonB-dependent receptor</fullName>
    </submittedName>
</protein>
<accession>A0ABU4SHD9</accession>
<dbReference type="PRINTS" id="PR00316">
    <property type="entry name" value="ENTEROVIROMP"/>
</dbReference>
<comment type="caution">
    <text evidence="8">The sequence shown here is derived from an EMBL/GenBank/DDBJ whole genome shotgun (WGS) entry which is preliminary data.</text>
</comment>
<dbReference type="SUPFAM" id="SSF56925">
    <property type="entry name" value="OMPA-like"/>
    <property type="match status" value="1"/>
</dbReference>
<dbReference type="InterPro" id="IPR011250">
    <property type="entry name" value="OMP/PagP_B-barrel"/>
</dbReference>
<organism evidence="8 9">
    <name type="scientific">Xenorhabdus littoralis</name>
    <dbReference type="NCBI Taxonomy" id="2582835"/>
    <lineage>
        <taxon>Bacteria</taxon>
        <taxon>Pseudomonadati</taxon>
        <taxon>Pseudomonadota</taxon>
        <taxon>Gammaproteobacteria</taxon>
        <taxon>Enterobacterales</taxon>
        <taxon>Morganellaceae</taxon>
        <taxon>Xenorhabdus</taxon>
    </lineage>
</organism>
<evidence type="ECO:0000256" key="2">
    <source>
        <dbReference type="ARBA" id="ARBA00022452"/>
    </source>
</evidence>
<evidence type="ECO:0000256" key="3">
    <source>
        <dbReference type="ARBA" id="ARBA00022692"/>
    </source>
</evidence>
<keyword evidence="3" id="KW-0812">Transmembrane</keyword>
<dbReference type="EMBL" id="VCDP01000006">
    <property type="protein sequence ID" value="MDX7998072.1"/>
    <property type="molecule type" value="Genomic_DNA"/>
</dbReference>
<dbReference type="Gene3D" id="2.40.160.20">
    <property type="match status" value="1"/>
</dbReference>
<comment type="subcellular location">
    <subcellularLocation>
        <location evidence="1">Cell outer membrane</location>
        <topology evidence="1">Multi-pass membrane protein</topology>
    </subcellularLocation>
</comment>
<evidence type="ECO:0000256" key="6">
    <source>
        <dbReference type="SAM" id="SignalP"/>
    </source>
</evidence>
<evidence type="ECO:0000313" key="9">
    <source>
        <dbReference type="Proteomes" id="UP001271640"/>
    </source>
</evidence>
<dbReference type="InterPro" id="IPR027385">
    <property type="entry name" value="Beta-barrel_OMP"/>
</dbReference>
<dbReference type="Pfam" id="PF13505">
    <property type="entry name" value="OMP_b-brl"/>
    <property type="match status" value="1"/>
</dbReference>
<feature type="chain" id="PRO_5047140869" evidence="6">
    <location>
        <begin position="22"/>
        <end position="188"/>
    </location>
</feature>
<keyword evidence="9" id="KW-1185">Reference proteome</keyword>
<dbReference type="InterPro" id="IPR051723">
    <property type="entry name" value="Bact_OM_Invasion-Related"/>
</dbReference>
<sequence length="188" mass="21356">MNKSLIAMSVSLILLTTQVYAVGGQTAAMGYVYSQVDEANLSGVNFNHRYEISPDWGIIGSFSWLKGEKIRGYNNENNSYQPFMDTAKTPAQYDSLLAGPSYQVNHYFSLYGVIGIARLKWDHEFKKDFYLDKSTYKDKNMALTWGTGALISPFENLAFYIGYEETQIKPENENYHINSFNVGAGYHF</sequence>
<evidence type="ECO:0000256" key="5">
    <source>
        <dbReference type="ARBA" id="ARBA00023136"/>
    </source>
</evidence>
<proteinExistence type="predicted"/>
<gene>
    <name evidence="8" type="ORF">FE394_02375</name>
</gene>
<keyword evidence="2" id="KW-1134">Transmembrane beta strand</keyword>
<dbReference type="PANTHER" id="PTHR35892">
    <property type="entry name" value="OUTER MEMBRANE PROTEIN PAGN-RELATED"/>
    <property type="match status" value="1"/>
</dbReference>
<dbReference type="Proteomes" id="UP001271640">
    <property type="component" value="Unassembled WGS sequence"/>
</dbReference>
<evidence type="ECO:0000259" key="7">
    <source>
        <dbReference type="Pfam" id="PF13505"/>
    </source>
</evidence>
<dbReference type="InterPro" id="IPR000758">
    <property type="entry name" value="Enterovir_OMP"/>
</dbReference>
<dbReference type="PANTHER" id="PTHR35892:SF2">
    <property type="entry name" value="OUTER MEMBRANE PROTEIN PAGN"/>
    <property type="match status" value="1"/>
</dbReference>
<evidence type="ECO:0000256" key="4">
    <source>
        <dbReference type="ARBA" id="ARBA00022729"/>
    </source>
</evidence>
<dbReference type="RefSeq" id="WP_319924813.1">
    <property type="nucleotide sequence ID" value="NZ_VCDP01000006.1"/>
</dbReference>
<reference evidence="9" key="1">
    <citation type="journal article" date="2024" name="Toxins">
        <title>Genome Sequence Analysis of Native Xenorhabdus Strains Isolated from Entomopathogenic Nematodes in Argentina.</title>
        <authorList>
            <person name="Palma L."/>
            <person name="Frizzo L."/>
            <person name="Kaiser S."/>
            <person name="Berry C."/>
            <person name="Caballero P."/>
            <person name="Bode H.B."/>
            <person name="Del Valle E.E."/>
        </authorList>
    </citation>
    <scope>NUCLEOTIDE SEQUENCE [LARGE SCALE GENOMIC DNA]</scope>
    <source>
        <strain evidence="9">Reich</strain>
    </source>
</reference>
<keyword evidence="5" id="KW-0472">Membrane</keyword>
<keyword evidence="4 6" id="KW-0732">Signal</keyword>
<evidence type="ECO:0000256" key="1">
    <source>
        <dbReference type="ARBA" id="ARBA00004571"/>
    </source>
</evidence>
<feature type="domain" description="Outer membrane protein beta-barrel" evidence="7">
    <location>
        <begin position="19"/>
        <end position="188"/>
    </location>
</feature>
<feature type="signal peptide" evidence="6">
    <location>
        <begin position="1"/>
        <end position="21"/>
    </location>
</feature>
<evidence type="ECO:0000313" key="8">
    <source>
        <dbReference type="EMBL" id="MDX7998072.1"/>
    </source>
</evidence>